<comment type="caution">
    <text evidence="4">The sequence shown here is derived from an EMBL/GenBank/DDBJ whole genome shotgun (WGS) entry which is preliminary data.</text>
</comment>
<keyword evidence="1" id="KW-0560">Oxidoreductase</keyword>
<proteinExistence type="predicted"/>
<protein>
    <submittedName>
        <fullName evidence="4">Alcohol dehydrogenase, iron-type</fullName>
    </submittedName>
</protein>
<gene>
    <name evidence="4" type="ORF">SPI_06574</name>
</gene>
<dbReference type="Pfam" id="PF25137">
    <property type="entry name" value="ADH_Fe_C"/>
    <property type="match status" value="1"/>
</dbReference>
<dbReference type="STRING" id="1081102.A0A167RDX9"/>
<dbReference type="PANTHER" id="PTHR11496:SF107">
    <property type="entry name" value="ALCOHOL DEHYDROGENASE, PUTATIVE (AFU_ORTHOLOGUE AFUA_1G06800)-RELATED"/>
    <property type="match status" value="1"/>
</dbReference>
<dbReference type="InterPro" id="IPR001670">
    <property type="entry name" value="ADH_Fe/GldA"/>
</dbReference>
<dbReference type="Proteomes" id="UP000076874">
    <property type="component" value="Unassembled WGS sequence"/>
</dbReference>
<feature type="domain" description="Alcohol dehydrogenase iron-type/glycerol dehydrogenase GldA" evidence="2">
    <location>
        <begin position="49"/>
        <end position="206"/>
    </location>
</feature>
<evidence type="ECO:0000313" key="5">
    <source>
        <dbReference type="Proteomes" id="UP000076874"/>
    </source>
</evidence>
<dbReference type="GO" id="GO:0046872">
    <property type="term" value="F:metal ion binding"/>
    <property type="evidence" value="ECO:0007669"/>
    <property type="project" value="InterPro"/>
</dbReference>
<evidence type="ECO:0000259" key="3">
    <source>
        <dbReference type="Pfam" id="PF25137"/>
    </source>
</evidence>
<dbReference type="SUPFAM" id="SSF56796">
    <property type="entry name" value="Dehydroquinate synthase-like"/>
    <property type="match status" value="1"/>
</dbReference>
<evidence type="ECO:0000259" key="2">
    <source>
        <dbReference type="Pfam" id="PF00465"/>
    </source>
</evidence>
<evidence type="ECO:0000313" key="4">
    <source>
        <dbReference type="EMBL" id="OAA58501.1"/>
    </source>
</evidence>
<accession>A0A167RDX9</accession>
<feature type="domain" description="Fe-containing alcohol dehydrogenase-like C-terminal" evidence="3">
    <location>
        <begin position="263"/>
        <end position="421"/>
    </location>
</feature>
<dbReference type="InterPro" id="IPR056798">
    <property type="entry name" value="ADH_Fe_C"/>
</dbReference>
<name>A0A167RDX9_9HYPO</name>
<dbReference type="GO" id="GO:0004022">
    <property type="term" value="F:alcohol dehydrogenase (NAD+) activity"/>
    <property type="evidence" value="ECO:0007669"/>
    <property type="project" value="TreeGrafter"/>
</dbReference>
<dbReference type="Pfam" id="PF00465">
    <property type="entry name" value="Fe-ADH"/>
    <property type="match status" value="1"/>
</dbReference>
<organism evidence="4 5">
    <name type="scientific">Niveomyces insectorum RCEF 264</name>
    <dbReference type="NCBI Taxonomy" id="1081102"/>
    <lineage>
        <taxon>Eukaryota</taxon>
        <taxon>Fungi</taxon>
        <taxon>Dikarya</taxon>
        <taxon>Ascomycota</taxon>
        <taxon>Pezizomycotina</taxon>
        <taxon>Sordariomycetes</taxon>
        <taxon>Hypocreomycetidae</taxon>
        <taxon>Hypocreales</taxon>
        <taxon>Cordycipitaceae</taxon>
        <taxon>Niveomyces</taxon>
    </lineage>
</organism>
<dbReference type="InterPro" id="IPR039697">
    <property type="entry name" value="Alcohol_dehydrogenase_Fe"/>
</dbReference>
<dbReference type="OrthoDB" id="339764at2759"/>
<evidence type="ECO:0000256" key="1">
    <source>
        <dbReference type="ARBA" id="ARBA00023002"/>
    </source>
</evidence>
<dbReference type="AlphaFoldDB" id="A0A167RDX9"/>
<dbReference type="Gene3D" id="3.40.50.1970">
    <property type="match status" value="1"/>
</dbReference>
<dbReference type="PANTHER" id="PTHR11496">
    <property type="entry name" value="ALCOHOL DEHYDROGENASE"/>
    <property type="match status" value="1"/>
</dbReference>
<reference evidence="4 5" key="1">
    <citation type="journal article" date="2016" name="Genome Biol. Evol.">
        <title>Divergent and convergent evolution of fungal pathogenicity.</title>
        <authorList>
            <person name="Shang Y."/>
            <person name="Xiao G."/>
            <person name="Zheng P."/>
            <person name="Cen K."/>
            <person name="Zhan S."/>
            <person name="Wang C."/>
        </authorList>
    </citation>
    <scope>NUCLEOTIDE SEQUENCE [LARGE SCALE GENOMIC DNA]</scope>
    <source>
        <strain evidence="4 5">RCEF 264</strain>
    </source>
</reference>
<keyword evidence="5" id="KW-1185">Reference proteome</keyword>
<dbReference type="GO" id="GO:0005739">
    <property type="term" value="C:mitochondrion"/>
    <property type="evidence" value="ECO:0007669"/>
    <property type="project" value="TreeGrafter"/>
</dbReference>
<dbReference type="Gene3D" id="1.20.1090.10">
    <property type="entry name" value="Dehydroquinate synthase-like - alpha domain"/>
    <property type="match status" value="1"/>
</dbReference>
<dbReference type="EMBL" id="AZHD01000012">
    <property type="protein sequence ID" value="OAA58501.1"/>
    <property type="molecule type" value="Genomic_DNA"/>
</dbReference>
<sequence>MSVLQDVDTTTPLPNGEVHGKLIQDPKLFSPTISYGLPFDQAIPRHVAADAKVFVLASPSLCKNTDALDRLKAALGDRIKGVQMGMAQHTLLEECVEVFRAMQAAQADTVITLGAGSLADAAKLICAMTANELDSVDALAKYEIVRHAEDMKLVFPALTPHKQNLIMVPTTLSGGEHTFIAGVTDGKTKRKYQVAAGGSTVTILDPWLCLSTPSRIWLETGVRGIDHGVEIGVGRGSRDEVIETSLRGLRFLIPGLLAARQDKEGTNVQARLRAQLGVALTITPFMWGDCYPGASHGIGHMLGPMGVKHGETSCVLLPAVCRYNKSANGDKQAAIASGLWNEPTCAELFASKGLTPDEADLADLLHHIISELGMPRNLQEVGVEGDEKLQRLAENSLHDFSVKLNPRPIHKPEHVMEILRAVEK</sequence>
<dbReference type="CDD" id="cd08192">
    <property type="entry name" value="MAR-like"/>
    <property type="match status" value="1"/>
</dbReference>